<dbReference type="Proteomes" id="UP000187735">
    <property type="component" value="Chromosome"/>
</dbReference>
<sequence length="86" mass="9183">MHVVSLQSHSAGCADGPPPNIAALVRPLPCLRLGGEGCSGPPIDGHAIFHDRRKSCDYRIWFCKPRTSANLITALFFVSGGIQPAQ</sequence>
<evidence type="ECO:0000313" key="1">
    <source>
        <dbReference type="EMBL" id="APZ92662.1"/>
    </source>
</evidence>
<gene>
    <name evidence="1" type="ORF">Fuma_02273</name>
</gene>
<dbReference type="AlphaFoldDB" id="A0A1P8WF13"/>
<keyword evidence="2" id="KW-1185">Reference proteome</keyword>
<dbReference type="EMBL" id="CP017641">
    <property type="protein sequence ID" value="APZ92662.1"/>
    <property type="molecule type" value="Genomic_DNA"/>
</dbReference>
<accession>A0A1P8WF13</accession>
<proteinExistence type="predicted"/>
<reference evidence="1 2" key="1">
    <citation type="journal article" date="2016" name="Front. Microbiol.">
        <title>Fuerstia marisgermanicae gen. nov., sp. nov., an Unusual Member of the Phylum Planctomycetes from the German Wadden Sea.</title>
        <authorList>
            <person name="Kohn T."/>
            <person name="Heuer A."/>
            <person name="Jogler M."/>
            <person name="Vollmers J."/>
            <person name="Boedeker C."/>
            <person name="Bunk B."/>
            <person name="Rast P."/>
            <person name="Borchert D."/>
            <person name="Glockner I."/>
            <person name="Freese H.M."/>
            <person name="Klenk H.P."/>
            <person name="Overmann J."/>
            <person name="Kaster A.K."/>
            <person name="Rohde M."/>
            <person name="Wiegand S."/>
            <person name="Jogler C."/>
        </authorList>
    </citation>
    <scope>NUCLEOTIDE SEQUENCE [LARGE SCALE GENOMIC DNA]</scope>
    <source>
        <strain evidence="1 2">NH11</strain>
    </source>
</reference>
<protein>
    <submittedName>
        <fullName evidence="1">Uncharacterized protein</fullName>
    </submittedName>
</protein>
<name>A0A1P8WF13_9PLAN</name>
<evidence type="ECO:0000313" key="2">
    <source>
        <dbReference type="Proteomes" id="UP000187735"/>
    </source>
</evidence>
<dbReference type="KEGG" id="fmr:Fuma_02273"/>
<organism evidence="1 2">
    <name type="scientific">Fuerstiella marisgermanici</name>
    <dbReference type="NCBI Taxonomy" id="1891926"/>
    <lineage>
        <taxon>Bacteria</taxon>
        <taxon>Pseudomonadati</taxon>
        <taxon>Planctomycetota</taxon>
        <taxon>Planctomycetia</taxon>
        <taxon>Planctomycetales</taxon>
        <taxon>Planctomycetaceae</taxon>
        <taxon>Fuerstiella</taxon>
    </lineage>
</organism>